<evidence type="ECO:0000313" key="6">
    <source>
        <dbReference type="EMBL" id="KXX80621.1"/>
    </source>
</evidence>
<dbReference type="VEuPathDB" id="FungiDB:MMYC01_202714"/>
<name>A0A175WAX4_9PEZI</name>
<dbReference type="Proteomes" id="UP000078237">
    <property type="component" value="Unassembled WGS sequence"/>
</dbReference>
<evidence type="ECO:0000256" key="4">
    <source>
        <dbReference type="ARBA" id="ARBA00023239"/>
    </source>
</evidence>
<dbReference type="PROSITE" id="PS51891">
    <property type="entry name" value="CENP_V_GFA"/>
    <property type="match status" value="1"/>
</dbReference>
<dbReference type="EMBL" id="LCTW02000055">
    <property type="protein sequence ID" value="KXX80621.1"/>
    <property type="molecule type" value="Genomic_DNA"/>
</dbReference>
<dbReference type="AlphaFoldDB" id="A0A175WAX4"/>
<reference evidence="6 7" key="1">
    <citation type="journal article" date="2016" name="Genome Announc.">
        <title>Genome Sequence of Madurella mycetomatis mm55, Isolated from a Human Mycetoma Case in Sudan.</title>
        <authorList>
            <person name="Smit S."/>
            <person name="Derks M.F."/>
            <person name="Bervoets S."/>
            <person name="Fahal A."/>
            <person name="van Leeuwen W."/>
            <person name="van Belkum A."/>
            <person name="van de Sande W.W."/>
        </authorList>
    </citation>
    <scope>NUCLEOTIDE SEQUENCE [LARGE SCALE GENOMIC DNA]</scope>
    <source>
        <strain evidence="7">mm55</strain>
    </source>
</reference>
<dbReference type="GO" id="GO:0046872">
    <property type="term" value="F:metal ion binding"/>
    <property type="evidence" value="ECO:0007669"/>
    <property type="project" value="UniProtKB-KW"/>
</dbReference>
<dbReference type="InterPro" id="IPR011057">
    <property type="entry name" value="Mss4-like_sf"/>
</dbReference>
<comment type="similarity">
    <text evidence="1">Belongs to the Gfa family.</text>
</comment>
<dbReference type="Gene3D" id="3.90.1590.10">
    <property type="entry name" value="glutathione-dependent formaldehyde- activating enzyme (gfa)"/>
    <property type="match status" value="1"/>
</dbReference>
<keyword evidence="2" id="KW-0479">Metal-binding</keyword>
<comment type="caution">
    <text evidence="6">The sequence shown here is derived from an EMBL/GenBank/DDBJ whole genome shotgun (WGS) entry which is preliminary data.</text>
</comment>
<dbReference type="InterPro" id="IPR006913">
    <property type="entry name" value="CENP-V/GFA"/>
</dbReference>
<gene>
    <name evidence="6" type="ORF">MMYC01_202714</name>
</gene>
<dbReference type="OrthoDB" id="6329284at2759"/>
<dbReference type="PANTHER" id="PTHR33337">
    <property type="entry name" value="GFA DOMAIN-CONTAINING PROTEIN"/>
    <property type="match status" value="1"/>
</dbReference>
<keyword evidence="4" id="KW-0456">Lyase</keyword>
<evidence type="ECO:0000259" key="5">
    <source>
        <dbReference type="PROSITE" id="PS51891"/>
    </source>
</evidence>
<sequence>MSPPFPTPKFITGGCLCNALRYRVDFPADHNFETASNTCQCTQCRKQTGSLYFSYQTLAQSAAFQWTSPSTSTLKLYQATPTAERAFCGDCGSFIYWKAKDSNRVSFTIGTVDSLYLFGEGADGKEVPQGGFGMALANGGGEHGWCKNEIKGVTDEASLGFMKRGTRTEE</sequence>
<dbReference type="STRING" id="100816.A0A175WAX4"/>
<dbReference type="Pfam" id="PF04828">
    <property type="entry name" value="GFA"/>
    <property type="match status" value="1"/>
</dbReference>
<evidence type="ECO:0000256" key="2">
    <source>
        <dbReference type="ARBA" id="ARBA00022723"/>
    </source>
</evidence>
<evidence type="ECO:0000256" key="1">
    <source>
        <dbReference type="ARBA" id="ARBA00005495"/>
    </source>
</evidence>
<protein>
    <submittedName>
        <fullName evidence="6">Glutathione-dependent formaldehyde-activating enzyme</fullName>
    </submittedName>
</protein>
<dbReference type="PANTHER" id="PTHR33337:SF40">
    <property type="entry name" value="CENP-V_GFA DOMAIN-CONTAINING PROTEIN-RELATED"/>
    <property type="match status" value="1"/>
</dbReference>
<feature type="domain" description="CENP-V/GFA" evidence="5">
    <location>
        <begin position="11"/>
        <end position="133"/>
    </location>
</feature>
<proteinExistence type="inferred from homology"/>
<evidence type="ECO:0000256" key="3">
    <source>
        <dbReference type="ARBA" id="ARBA00022833"/>
    </source>
</evidence>
<keyword evidence="7" id="KW-1185">Reference proteome</keyword>
<dbReference type="SUPFAM" id="SSF51316">
    <property type="entry name" value="Mss4-like"/>
    <property type="match status" value="1"/>
</dbReference>
<dbReference type="GO" id="GO:0016846">
    <property type="term" value="F:carbon-sulfur lyase activity"/>
    <property type="evidence" value="ECO:0007669"/>
    <property type="project" value="InterPro"/>
</dbReference>
<evidence type="ECO:0000313" key="7">
    <source>
        <dbReference type="Proteomes" id="UP000078237"/>
    </source>
</evidence>
<keyword evidence="3" id="KW-0862">Zinc</keyword>
<accession>A0A175WAX4</accession>
<organism evidence="6 7">
    <name type="scientific">Madurella mycetomatis</name>
    <dbReference type="NCBI Taxonomy" id="100816"/>
    <lineage>
        <taxon>Eukaryota</taxon>
        <taxon>Fungi</taxon>
        <taxon>Dikarya</taxon>
        <taxon>Ascomycota</taxon>
        <taxon>Pezizomycotina</taxon>
        <taxon>Sordariomycetes</taxon>
        <taxon>Sordariomycetidae</taxon>
        <taxon>Sordariales</taxon>
        <taxon>Sordariales incertae sedis</taxon>
        <taxon>Madurella</taxon>
    </lineage>
</organism>